<dbReference type="KEGG" id="zma:100502232"/>
<reference evidence="2" key="1">
    <citation type="journal article" date="2009" name="PLoS Genet.">
        <title>Sequencing, mapping, and analysis of 27,455 maize full-length cDNAs.</title>
        <authorList>
            <person name="Soderlund C."/>
            <person name="Descour A."/>
            <person name="Kudrna D."/>
            <person name="Bomhoff M."/>
            <person name="Boyd L."/>
            <person name="Currie J."/>
            <person name="Angelova A."/>
            <person name="Collura K."/>
            <person name="Wissotski M."/>
            <person name="Ashley E."/>
            <person name="Morrow D."/>
            <person name="Fernandes J."/>
            <person name="Walbot V."/>
            <person name="Yu Y."/>
        </authorList>
    </citation>
    <scope>NUCLEOTIDE SEQUENCE</scope>
    <source>
        <strain evidence="2">B73</strain>
    </source>
</reference>
<evidence type="ECO:0000256" key="1">
    <source>
        <dbReference type="SAM" id="MobiDB-lite"/>
    </source>
</evidence>
<feature type="compositionally biased region" description="Low complexity" evidence="1">
    <location>
        <begin position="51"/>
        <end position="65"/>
    </location>
</feature>
<feature type="compositionally biased region" description="Basic residues" evidence="1">
    <location>
        <begin position="98"/>
        <end position="107"/>
    </location>
</feature>
<accession>C4J9J1</accession>
<feature type="region of interest" description="Disordered" evidence="1">
    <location>
        <begin position="31"/>
        <end position="113"/>
    </location>
</feature>
<sequence>MRHALSSLPRHLKHPHVMLWWNGTACAGDPGAAPRGRGEQHGVRGQRARQGPGVRLRGRRLVAAAAGGGAAGAAGAGAGRGGPPQDEQRLRPAPPQGGRRRRRRRRGQQQQLRRLAVVHVLAQDRGGGGAGRALQGHYAGAAGAGHGRGPARHGRRPLLVLLANRAFHSS</sequence>
<evidence type="ECO:0000313" key="2">
    <source>
        <dbReference type="EMBL" id="ACR37841.1"/>
    </source>
</evidence>
<dbReference type="AlphaFoldDB" id="C4J9J1"/>
<dbReference type="RefSeq" id="NP_001183638.1">
    <property type="nucleotide sequence ID" value="NM_001196709.1"/>
</dbReference>
<organism evidence="2">
    <name type="scientific">Zea mays</name>
    <name type="common">Maize</name>
    <dbReference type="NCBI Taxonomy" id="4577"/>
    <lineage>
        <taxon>Eukaryota</taxon>
        <taxon>Viridiplantae</taxon>
        <taxon>Streptophyta</taxon>
        <taxon>Embryophyta</taxon>
        <taxon>Tracheophyta</taxon>
        <taxon>Spermatophyta</taxon>
        <taxon>Magnoliopsida</taxon>
        <taxon>Liliopsida</taxon>
        <taxon>Poales</taxon>
        <taxon>Poaceae</taxon>
        <taxon>PACMAD clade</taxon>
        <taxon>Panicoideae</taxon>
        <taxon>Andropogonodae</taxon>
        <taxon>Andropogoneae</taxon>
        <taxon>Tripsacinae</taxon>
        <taxon>Zea</taxon>
    </lineage>
</organism>
<protein>
    <submittedName>
        <fullName evidence="2">Uncharacterized protein</fullName>
    </submittedName>
</protein>
<name>C4J9J1_MAIZE</name>
<dbReference type="EMBL" id="BT087488">
    <property type="protein sequence ID" value="ACR37841.1"/>
    <property type="molecule type" value="mRNA"/>
</dbReference>
<proteinExistence type="evidence at transcript level"/>
<feature type="compositionally biased region" description="Gly residues" evidence="1">
    <location>
        <begin position="66"/>
        <end position="82"/>
    </location>
</feature>
<dbReference type="GeneID" id="100502232"/>